<dbReference type="EMBL" id="BAFN01000001">
    <property type="protein sequence ID" value="GAN34023.1"/>
    <property type="molecule type" value="Genomic_DNA"/>
</dbReference>
<dbReference type="Gene3D" id="1.20.5.300">
    <property type="match status" value="1"/>
</dbReference>
<dbReference type="Proteomes" id="UP000032309">
    <property type="component" value="Unassembled WGS sequence"/>
</dbReference>
<gene>
    <name evidence="2" type="ORF">BROSI_A2558</name>
</gene>
<accession>A0ABQ0JZB1</accession>
<sequence length="105" mass="12141">MTHKEFCARNEEITTIKLDLQLKEKTITELLDRLSQKDQEIGKLTDELRFAQITIEDLKNDIEKLREVDVQVEEKKEEVSNSIEETIPANIPEVTLGTESVTLEK</sequence>
<keyword evidence="1" id="KW-0175">Coiled coil</keyword>
<evidence type="ECO:0000313" key="3">
    <source>
        <dbReference type="Proteomes" id="UP000032309"/>
    </source>
</evidence>
<evidence type="ECO:0000313" key="2">
    <source>
        <dbReference type="EMBL" id="GAN34023.1"/>
    </source>
</evidence>
<reference evidence="3" key="1">
    <citation type="journal article" date="2015" name="Genome Announc.">
        <title>Draft Genome Sequence of an Anaerobic Ammonium-Oxidizing Bacterium, "Candidatus Brocadia sinica".</title>
        <authorList>
            <person name="Oshiki M."/>
            <person name="Shinyako-Hata K."/>
            <person name="Satoh H."/>
            <person name="Okabe S."/>
        </authorList>
    </citation>
    <scope>NUCLEOTIDE SEQUENCE [LARGE SCALE GENOMIC DNA]</scope>
    <source>
        <strain evidence="3">JPN1</strain>
    </source>
</reference>
<keyword evidence="3" id="KW-1185">Reference proteome</keyword>
<evidence type="ECO:0000256" key="1">
    <source>
        <dbReference type="SAM" id="Coils"/>
    </source>
</evidence>
<proteinExistence type="predicted"/>
<dbReference type="RefSeq" id="WP_230400682.1">
    <property type="nucleotide sequence ID" value="NZ_BAFN01000001.1"/>
</dbReference>
<comment type="caution">
    <text evidence="2">The sequence shown here is derived from an EMBL/GenBank/DDBJ whole genome shotgun (WGS) entry which is preliminary data.</text>
</comment>
<organism evidence="2 3">
    <name type="scientific">Candidatus Brocadia sinica JPN1</name>
    <dbReference type="NCBI Taxonomy" id="1197129"/>
    <lineage>
        <taxon>Bacteria</taxon>
        <taxon>Pseudomonadati</taxon>
        <taxon>Planctomycetota</taxon>
        <taxon>Candidatus Brocadiia</taxon>
        <taxon>Candidatus Brocadiales</taxon>
        <taxon>Candidatus Brocadiaceae</taxon>
        <taxon>Candidatus Brocadia</taxon>
    </lineage>
</organism>
<feature type="coiled-coil region" evidence="1">
    <location>
        <begin position="20"/>
        <end position="85"/>
    </location>
</feature>
<protein>
    <submittedName>
        <fullName evidence="2">Hypothetical signal transduction protein</fullName>
    </submittedName>
</protein>
<name>A0ABQ0JZB1_9BACT</name>